<feature type="compositionally biased region" description="Low complexity" evidence="1">
    <location>
        <begin position="268"/>
        <end position="280"/>
    </location>
</feature>
<organism evidence="2">
    <name type="scientific">Aegilops tauschii</name>
    <name type="common">Tausch's goatgrass</name>
    <name type="synonym">Aegilops squarrosa</name>
    <dbReference type="NCBI Taxonomy" id="37682"/>
    <lineage>
        <taxon>Eukaryota</taxon>
        <taxon>Viridiplantae</taxon>
        <taxon>Streptophyta</taxon>
        <taxon>Embryophyta</taxon>
        <taxon>Tracheophyta</taxon>
        <taxon>Spermatophyta</taxon>
        <taxon>Magnoliopsida</taxon>
        <taxon>Liliopsida</taxon>
        <taxon>Poales</taxon>
        <taxon>Poaceae</taxon>
        <taxon>BOP clade</taxon>
        <taxon>Pooideae</taxon>
        <taxon>Triticodae</taxon>
        <taxon>Triticeae</taxon>
        <taxon>Triticinae</taxon>
        <taxon>Aegilops</taxon>
    </lineage>
</organism>
<feature type="compositionally biased region" description="Gly residues" evidence="1">
    <location>
        <begin position="127"/>
        <end position="136"/>
    </location>
</feature>
<reference evidence="2" key="1">
    <citation type="submission" date="2015-06" db="UniProtKB">
        <authorList>
            <consortium name="EnsemblPlants"/>
        </authorList>
    </citation>
    <scope>IDENTIFICATION</scope>
</reference>
<dbReference type="GO" id="GO:0010598">
    <property type="term" value="C:NAD(P)H dehydrogenase complex (plastoquinone)"/>
    <property type="evidence" value="ECO:0007669"/>
    <property type="project" value="InterPro"/>
</dbReference>
<feature type="region of interest" description="Disordered" evidence="1">
    <location>
        <begin position="118"/>
        <end position="234"/>
    </location>
</feature>
<feature type="compositionally biased region" description="Basic and acidic residues" evidence="1">
    <location>
        <begin position="196"/>
        <end position="219"/>
    </location>
</feature>
<dbReference type="GO" id="GO:0009773">
    <property type="term" value="P:photosynthetic electron transport in photosystem I"/>
    <property type="evidence" value="ECO:0007669"/>
    <property type="project" value="InterPro"/>
</dbReference>
<dbReference type="Gene3D" id="3.40.50.2000">
    <property type="entry name" value="Glycogen Phosphorylase B"/>
    <property type="match status" value="2"/>
</dbReference>
<dbReference type="AlphaFoldDB" id="M8AKI8"/>
<proteinExistence type="predicted"/>
<accession>M8AKI8</accession>
<dbReference type="SUPFAM" id="SSF53756">
    <property type="entry name" value="UDP-Glycosyltransferase/glycogen phosphorylase"/>
    <property type="match status" value="1"/>
</dbReference>
<feature type="compositionally biased region" description="Basic and acidic residues" evidence="1">
    <location>
        <begin position="143"/>
        <end position="152"/>
    </location>
</feature>
<dbReference type="EnsemblPlants" id="EMT05016">
    <property type="protein sequence ID" value="EMT05016"/>
    <property type="gene ID" value="F775_00227"/>
</dbReference>
<dbReference type="PANTHER" id="PTHR37698">
    <property type="entry name" value="PHOTOSYNTHETIC NDH SUBUNIT OF SUBCOMPLEX B 1, CHLOROPLASTIC"/>
    <property type="match status" value="1"/>
</dbReference>
<dbReference type="PANTHER" id="PTHR37698:SF1">
    <property type="entry name" value="PHOTOSYNTHETIC NDH SUBUNIT OF SUBCOMPLEX B 1, CHLOROPLASTIC"/>
    <property type="match status" value="1"/>
</dbReference>
<dbReference type="GO" id="GO:0009507">
    <property type="term" value="C:chloroplast"/>
    <property type="evidence" value="ECO:0007669"/>
    <property type="project" value="InterPro"/>
</dbReference>
<feature type="compositionally biased region" description="Basic and acidic residues" evidence="1">
    <location>
        <begin position="177"/>
        <end position="187"/>
    </location>
</feature>
<protein>
    <submittedName>
        <fullName evidence="2">Uncharacterized protein</fullName>
    </submittedName>
</protein>
<name>M8AKI8_AEGTA</name>
<sequence length="627" mass="67408">MAMDWMICWRKEPMSWSGVGEDGLVADHTGSTNVSTMNHVNAKLWLRHVDPACRGEGYALKMLSTFVHQSTHGVIPSANLRVTLLSIGAHRAPAARRVDGDAVHGQHAIVVHPECADARAARDQGGEVDGAAGGGEPLQRGEPGGRREEAEVARAQVDGGGASEAGQVHPHKGAPRAPREKSVELLHGEPVQAWEQDVRREDEEHLHGRERRRGEEQRGDAGGAERGGLPADADVEAVVAHPGTDGAGERRLDRAERDVVEGDGDVGQAGPEAAPPAGEDAGARGGAEALQDLEEQIVWGGADEVGWPGAAMARPKVRGDVRRVCCVVSGGVYENVLFLPVVQMLKDRYPGVLVDVVASARGKQVYEMCKNVRYANVYDPDDEWPEPAEYTHQLGVMKNRYYDMVLSTKLAGTGHALFLFMSSAREKGVPQQPTPPLRVSISKKLRAVVEDKYNRAGVEKGKYVVIHGIESDSVANMKSRGDDDCLLPLELWAEIAKEISSGGNGLRPLFVMPHEKHREEIEEIVGEETAYLFITTPGQLTCLINDSAGVVATNTAAVQLANARDKPCVALFSSKAKARLFLPYAEERKSCTVVASATGKLAGIDIEAVKKAVKDLEPAPSFALAQT</sequence>
<evidence type="ECO:0000313" key="2">
    <source>
        <dbReference type="EnsemblPlants" id="EMT05016"/>
    </source>
</evidence>
<evidence type="ECO:0000256" key="1">
    <source>
        <dbReference type="SAM" id="MobiDB-lite"/>
    </source>
</evidence>
<feature type="region of interest" description="Disordered" evidence="1">
    <location>
        <begin position="261"/>
        <end position="285"/>
    </location>
</feature>
<dbReference type="InterPro" id="IPR044983">
    <property type="entry name" value="PNSB1"/>
</dbReference>